<reference evidence="5 6" key="1">
    <citation type="submission" date="2024-11" db="EMBL/GenBank/DDBJ databases">
        <title>The Natural Products Discovery Center: Release of the First 8490 Sequenced Strains for Exploring Actinobacteria Biosynthetic Diversity.</title>
        <authorList>
            <person name="Kalkreuter E."/>
            <person name="Kautsar S.A."/>
            <person name="Yang D."/>
            <person name="Bader C.D."/>
            <person name="Teijaro C.N."/>
            <person name="Fluegel L."/>
            <person name="Davis C.M."/>
            <person name="Simpson J.R."/>
            <person name="Lauterbach L."/>
            <person name="Steele A.D."/>
            <person name="Gui C."/>
            <person name="Meng S."/>
            <person name="Li G."/>
            <person name="Viehrig K."/>
            <person name="Ye F."/>
            <person name="Su P."/>
            <person name="Kiefer A.F."/>
            <person name="Nichols A."/>
            <person name="Cepeda A.J."/>
            <person name="Yan W."/>
            <person name="Fan B."/>
            <person name="Jiang Y."/>
            <person name="Adhikari A."/>
            <person name="Zheng C.-J."/>
            <person name="Schuster L."/>
            <person name="Cowan T.M."/>
            <person name="Smanski M.J."/>
            <person name="Chevrette M.G."/>
            <person name="De Carvalho L.P.S."/>
            <person name="Shen B."/>
        </authorList>
    </citation>
    <scope>NUCLEOTIDE SEQUENCE [LARGE SCALE GENOMIC DNA]</scope>
    <source>
        <strain evidence="5 6">NPDC020863</strain>
    </source>
</reference>
<dbReference type="Gene3D" id="2.60.120.10">
    <property type="entry name" value="Jelly Rolls"/>
    <property type="match status" value="1"/>
</dbReference>
<evidence type="ECO:0000256" key="2">
    <source>
        <dbReference type="ARBA" id="ARBA00023125"/>
    </source>
</evidence>
<dbReference type="InterPro" id="IPR050204">
    <property type="entry name" value="AraC_XylS_family_regulators"/>
</dbReference>
<feature type="domain" description="HTH araC/xylS-type" evidence="4">
    <location>
        <begin position="206"/>
        <end position="304"/>
    </location>
</feature>
<sequence length="314" mass="34306">MDVLSDVIAVMRTGRPHYARSERQTPWAVRHRPFAGAGFHLVLEGRSWLIPPDSRPIELRAGDVAFLPHGSAHSVAGDPAVPVADLPSAPLADPHEGDRLEEAGVGARTVMLCGAYLMDRARPHPLLREIPEVVHLPAHLGRHSSLRGAIELLATELAKPRLGGDVLLPALLDTLLVYLMRAWLDEQPRHDAATGWITALRDPAVGAALQGIHRTPHRPWTVEGLGALAGLSRAAFARRFTTLVGQPPLSYLTWWRMTAAARILRDSDAPLKTVANRVGYTSEFAFSTAFKREHGLTPGAYRNLTRSADLDTPR</sequence>
<evidence type="ECO:0000313" key="5">
    <source>
        <dbReference type="EMBL" id="MFK4272895.1"/>
    </source>
</evidence>
<dbReference type="InterPro" id="IPR011051">
    <property type="entry name" value="RmlC_Cupin_sf"/>
</dbReference>
<dbReference type="SUPFAM" id="SSF46689">
    <property type="entry name" value="Homeodomain-like"/>
    <property type="match status" value="2"/>
</dbReference>
<dbReference type="Gene3D" id="1.10.10.60">
    <property type="entry name" value="Homeodomain-like"/>
    <property type="match status" value="2"/>
</dbReference>
<evidence type="ECO:0000259" key="4">
    <source>
        <dbReference type="PROSITE" id="PS01124"/>
    </source>
</evidence>
<accession>A0ABW8M6H4</accession>
<organism evidence="5 6">
    <name type="scientific">Streptomyces milbemycinicus</name>
    <dbReference type="NCBI Taxonomy" id="476552"/>
    <lineage>
        <taxon>Bacteria</taxon>
        <taxon>Bacillati</taxon>
        <taxon>Actinomycetota</taxon>
        <taxon>Actinomycetes</taxon>
        <taxon>Kitasatosporales</taxon>
        <taxon>Streptomycetaceae</taxon>
        <taxon>Streptomyces</taxon>
    </lineage>
</organism>
<keyword evidence="1" id="KW-0805">Transcription regulation</keyword>
<dbReference type="PROSITE" id="PS01124">
    <property type="entry name" value="HTH_ARAC_FAMILY_2"/>
    <property type="match status" value="1"/>
</dbReference>
<dbReference type="Pfam" id="PF12852">
    <property type="entry name" value="Cupin_6"/>
    <property type="match status" value="1"/>
</dbReference>
<dbReference type="PRINTS" id="PR00032">
    <property type="entry name" value="HTHARAC"/>
</dbReference>
<dbReference type="InterPro" id="IPR014710">
    <property type="entry name" value="RmlC-like_jellyroll"/>
</dbReference>
<keyword evidence="3" id="KW-0804">Transcription</keyword>
<evidence type="ECO:0000313" key="6">
    <source>
        <dbReference type="Proteomes" id="UP001620295"/>
    </source>
</evidence>
<dbReference type="SUPFAM" id="SSF51182">
    <property type="entry name" value="RmlC-like cupins"/>
    <property type="match status" value="1"/>
</dbReference>
<dbReference type="PANTHER" id="PTHR46796">
    <property type="entry name" value="HTH-TYPE TRANSCRIPTIONAL ACTIVATOR RHAS-RELATED"/>
    <property type="match status" value="1"/>
</dbReference>
<dbReference type="Pfam" id="PF12833">
    <property type="entry name" value="HTH_18"/>
    <property type="match status" value="1"/>
</dbReference>
<evidence type="ECO:0000256" key="1">
    <source>
        <dbReference type="ARBA" id="ARBA00023015"/>
    </source>
</evidence>
<dbReference type="EMBL" id="JBJDQH010000034">
    <property type="protein sequence ID" value="MFK4272895.1"/>
    <property type="molecule type" value="Genomic_DNA"/>
</dbReference>
<name>A0ABW8M6H4_9ACTN</name>
<dbReference type="PANTHER" id="PTHR46796:SF7">
    <property type="entry name" value="ARAC FAMILY TRANSCRIPTIONAL REGULATOR"/>
    <property type="match status" value="1"/>
</dbReference>
<proteinExistence type="predicted"/>
<dbReference type="InterPro" id="IPR020449">
    <property type="entry name" value="Tscrpt_reg_AraC-type_HTH"/>
</dbReference>
<dbReference type="InterPro" id="IPR018062">
    <property type="entry name" value="HTH_AraC-typ_CS"/>
</dbReference>
<keyword evidence="6" id="KW-1185">Reference proteome</keyword>
<protein>
    <submittedName>
        <fullName evidence="5">AraC family transcriptional regulator</fullName>
    </submittedName>
</protein>
<comment type="caution">
    <text evidence="5">The sequence shown here is derived from an EMBL/GenBank/DDBJ whole genome shotgun (WGS) entry which is preliminary data.</text>
</comment>
<dbReference type="Proteomes" id="UP001620295">
    <property type="component" value="Unassembled WGS sequence"/>
</dbReference>
<dbReference type="InterPro" id="IPR032783">
    <property type="entry name" value="AraC_lig"/>
</dbReference>
<dbReference type="PROSITE" id="PS00041">
    <property type="entry name" value="HTH_ARAC_FAMILY_1"/>
    <property type="match status" value="1"/>
</dbReference>
<dbReference type="RefSeq" id="WP_404749034.1">
    <property type="nucleotide sequence ID" value="NZ_JBJDQH010000034.1"/>
</dbReference>
<dbReference type="SMART" id="SM00342">
    <property type="entry name" value="HTH_ARAC"/>
    <property type="match status" value="1"/>
</dbReference>
<gene>
    <name evidence="5" type="ORF">ACI2L5_49750</name>
</gene>
<evidence type="ECO:0000256" key="3">
    <source>
        <dbReference type="ARBA" id="ARBA00023163"/>
    </source>
</evidence>
<dbReference type="InterPro" id="IPR018060">
    <property type="entry name" value="HTH_AraC"/>
</dbReference>
<dbReference type="InterPro" id="IPR009057">
    <property type="entry name" value="Homeodomain-like_sf"/>
</dbReference>
<keyword evidence="2" id="KW-0238">DNA-binding</keyword>